<reference evidence="4" key="1">
    <citation type="submission" date="2017-06" db="EMBL/GenBank/DDBJ databases">
        <authorList>
            <person name="Varghese N."/>
            <person name="Submissions S."/>
        </authorList>
    </citation>
    <scope>NUCLEOTIDE SEQUENCE [LARGE SCALE GENOMIC DNA]</scope>
    <source>
        <strain evidence="4">DSM 15668</strain>
    </source>
</reference>
<dbReference type="InterPro" id="IPR050266">
    <property type="entry name" value="AB_hydrolase_sf"/>
</dbReference>
<name>A0A239A3Z5_9BACT</name>
<evidence type="ECO:0000313" key="3">
    <source>
        <dbReference type="EMBL" id="SNR90209.1"/>
    </source>
</evidence>
<dbReference type="PANTHER" id="PTHR43798">
    <property type="entry name" value="MONOACYLGLYCEROL LIPASE"/>
    <property type="match status" value="1"/>
</dbReference>
<dbReference type="OrthoDB" id="9773293at2"/>
<dbReference type="InterPro" id="IPR029058">
    <property type="entry name" value="AB_hydrolase_fold"/>
</dbReference>
<dbReference type="RefSeq" id="WP_089323625.1">
    <property type="nucleotide sequence ID" value="NZ_FZOB01000015.1"/>
</dbReference>
<protein>
    <submittedName>
        <fullName evidence="3">Pimeloyl-[acyl-carrier protein] methyl ester esterase</fullName>
    </submittedName>
</protein>
<dbReference type="AlphaFoldDB" id="A0A239A3Z5"/>
<evidence type="ECO:0000256" key="1">
    <source>
        <dbReference type="SAM" id="Phobius"/>
    </source>
</evidence>
<sequence>MFTIHGWSFDKSVWRNTEFEKFHHFELPGHGESPFKETDLEKLAFEMGEVVSGGTVVGWSIGATVALLLAFYFPAKIERLVLFSPTPSFCKVSQNPIVCKNFLRKLRRDYERTVKWFRKECRFDGDVPLPEKEKAITLLESFMKLDISDILPKINVPVSIYVGQKDKITTLQGAFQVFRYLPKATLKVYPGKEHYIFGGI</sequence>
<keyword evidence="4" id="KW-1185">Reference proteome</keyword>
<feature type="transmembrane region" description="Helical" evidence="1">
    <location>
        <begin position="50"/>
        <end position="73"/>
    </location>
</feature>
<evidence type="ECO:0000313" key="4">
    <source>
        <dbReference type="Proteomes" id="UP000198405"/>
    </source>
</evidence>
<organism evidence="3 4">
    <name type="scientific">Desulfurobacterium atlanticum</name>
    <dbReference type="NCBI Taxonomy" id="240169"/>
    <lineage>
        <taxon>Bacteria</taxon>
        <taxon>Pseudomonadati</taxon>
        <taxon>Aquificota</taxon>
        <taxon>Aquificia</taxon>
        <taxon>Desulfurobacteriales</taxon>
        <taxon>Desulfurobacteriaceae</taxon>
        <taxon>Desulfurobacterium</taxon>
    </lineage>
</organism>
<dbReference type="SUPFAM" id="SSF53474">
    <property type="entry name" value="alpha/beta-Hydrolases"/>
    <property type="match status" value="1"/>
</dbReference>
<feature type="domain" description="AB hydrolase-1" evidence="2">
    <location>
        <begin position="4"/>
        <end position="197"/>
    </location>
</feature>
<dbReference type="Pfam" id="PF12697">
    <property type="entry name" value="Abhydrolase_6"/>
    <property type="match status" value="1"/>
</dbReference>
<keyword evidence="1" id="KW-1133">Transmembrane helix</keyword>
<dbReference type="Gene3D" id="3.40.50.1820">
    <property type="entry name" value="alpha/beta hydrolase"/>
    <property type="match status" value="1"/>
</dbReference>
<dbReference type="EMBL" id="FZOB01000015">
    <property type="protein sequence ID" value="SNR90209.1"/>
    <property type="molecule type" value="Genomic_DNA"/>
</dbReference>
<keyword evidence="1" id="KW-0812">Transmembrane</keyword>
<dbReference type="Proteomes" id="UP000198405">
    <property type="component" value="Unassembled WGS sequence"/>
</dbReference>
<evidence type="ECO:0000259" key="2">
    <source>
        <dbReference type="Pfam" id="PF12697"/>
    </source>
</evidence>
<dbReference type="InterPro" id="IPR000073">
    <property type="entry name" value="AB_hydrolase_1"/>
</dbReference>
<proteinExistence type="predicted"/>
<keyword evidence="1" id="KW-0472">Membrane</keyword>
<gene>
    <name evidence="3" type="ORF">SAMN06265340_1155</name>
</gene>
<accession>A0A239A3Z5</accession>